<evidence type="ECO:0000313" key="2">
    <source>
        <dbReference type="Proteomes" id="UP000619788"/>
    </source>
</evidence>
<dbReference type="Proteomes" id="UP000619788">
    <property type="component" value="Unassembled WGS sequence"/>
</dbReference>
<sequence>MARLITVGACGWEEDRYDRTLAHVIDTAAHVYADLSVQHELRDGWTYTATAGFDDITRTDEEELLRSVGSHFPDGVAGFCQYPTKLTAYGLPAQTCRAGATARSPASIGALPHAPRCDRLLLPHPRRRAHDRDAPAQ</sequence>
<name>A0A8J3SNJ7_9ACTN</name>
<protein>
    <submittedName>
        <fullName evidence="1">Uncharacterized protein</fullName>
    </submittedName>
</protein>
<dbReference type="AlphaFoldDB" id="A0A8J3SNJ7"/>
<comment type="caution">
    <text evidence="1">The sequence shown here is derived from an EMBL/GenBank/DDBJ whole genome shotgun (WGS) entry which is preliminary data.</text>
</comment>
<evidence type="ECO:0000313" key="1">
    <source>
        <dbReference type="EMBL" id="GIH97718.1"/>
    </source>
</evidence>
<dbReference type="EMBL" id="BOOJ01000096">
    <property type="protein sequence ID" value="GIH97718.1"/>
    <property type="molecule type" value="Genomic_DNA"/>
</dbReference>
<organism evidence="1 2">
    <name type="scientific">Planobispora siamensis</name>
    <dbReference type="NCBI Taxonomy" id="936338"/>
    <lineage>
        <taxon>Bacteria</taxon>
        <taxon>Bacillati</taxon>
        <taxon>Actinomycetota</taxon>
        <taxon>Actinomycetes</taxon>
        <taxon>Streptosporangiales</taxon>
        <taxon>Streptosporangiaceae</taxon>
        <taxon>Planobispora</taxon>
    </lineage>
</organism>
<gene>
    <name evidence="1" type="ORF">Psi01_83480</name>
</gene>
<accession>A0A8J3SNJ7</accession>
<dbReference type="RefSeq" id="WP_204069705.1">
    <property type="nucleotide sequence ID" value="NZ_BOOJ01000096.1"/>
</dbReference>
<proteinExistence type="predicted"/>
<reference evidence="1 2" key="1">
    <citation type="submission" date="2021-01" db="EMBL/GenBank/DDBJ databases">
        <title>Whole genome shotgun sequence of Planobispora siamensis NBRC 107568.</title>
        <authorList>
            <person name="Komaki H."/>
            <person name="Tamura T."/>
        </authorList>
    </citation>
    <scope>NUCLEOTIDE SEQUENCE [LARGE SCALE GENOMIC DNA]</scope>
    <source>
        <strain evidence="1 2">NBRC 107568</strain>
    </source>
</reference>
<keyword evidence="2" id="KW-1185">Reference proteome</keyword>